<name>A0A8H3GGE9_9AGAM</name>
<sequence length="311" mass="35143">MNSTQRDISSVESPETQSRGKRANQQVHREDEMVHSSSDGQELHDPTCPASDQTTIVDRDSTDDSGKNKLVTLMLVYSLHVGVVVETRSKHANDASAVAAVIDAEFMGGLPCEKEKDDPIVDNAEEDQSMKPEQQVSEHRKANSEKANKDGPANDDDRNFRINPLEGFGQKKHVLEWLHMTYSSAPLEKAQVEAIKTLKEESIRARLNAERKLEREKALLADKQIRLAELENERLAIMTPDERKTYAEIKIEIKVQKIRYANMEADYLKLQKEALDVKTELEKERANRMVIESRPIRAGLNLEEEAIVTGS</sequence>
<keyword evidence="1" id="KW-0175">Coiled coil</keyword>
<dbReference type="Proteomes" id="UP000663843">
    <property type="component" value="Unassembled WGS sequence"/>
</dbReference>
<dbReference type="EMBL" id="CAJMWT010002622">
    <property type="protein sequence ID" value="CAE6448696.1"/>
    <property type="molecule type" value="Genomic_DNA"/>
</dbReference>
<feature type="region of interest" description="Disordered" evidence="2">
    <location>
        <begin position="126"/>
        <end position="163"/>
    </location>
</feature>
<organism evidence="3 4">
    <name type="scientific">Rhizoctonia solani</name>
    <dbReference type="NCBI Taxonomy" id="456999"/>
    <lineage>
        <taxon>Eukaryota</taxon>
        <taxon>Fungi</taxon>
        <taxon>Dikarya</taxon>
        <taxon>Basidiomycota</taxon>
        <taxon>Agaricomycotina</taxon>
        <taxon>Agaricomycetes</taxon>
        <taxon>Cantharellales</taxon>
        <taxon>Ceratobasidiaceae</taxon>
        <taxon>Rhizoctonia</taxon>
    </lineage>
</organism>
<feature type="region of interest" description="Disordered" evidence="2">
    <location>
        <begin position="1"/>
        <end position="65"/>
    </location>
</feature>
<evidence type="ECO:0000256" key="2">
    <source>
        <dbReference type="SAM" id="MobiDB-lite"/>
    </source>
</evidence>
<evidence type="ECO:0000313" key="4">
    <source>
        <dbReference type="Proteomes" id="UP000663843"/>
    </source>
</evidence>
<protein>
    <submittedName>
        <fullName evidence="3">Uncharacterized protein</fullName>
    </submittedName>
</protein>
<accession>A0A8H3GGE9</accession>
<evidence type="ECO:0000256" key="1">
    <source>
        <dbReference type="SAM" id="Coils"/>
    </source>
</evidence>
<feature type="compositionally biased region" description="Basic and acidic residues" evidence="2">
    <location>
        <begin position="136"/>
        <end position="149"/>
    </location>
</feature>
<evidence type="ECO:0000313" key="3">
    <source>
        <dbReference type="EMBL" id="CAE6448696.1"/>
    </source>
</evidence>
<comment type="caution">
    <text evidence="3">The sequence shown here is derived from an EMBL/GenBank/DDBJ whole genome shotgun (WGS) entry which is preliminary data.</text>
</comment>
<dbReference type="AlphaFoldDB" id="A0A8H3GGE9"/>
<proteinExistence type="predicted"/>
<gene>
    <name evidence="3" type="ORF">RDB_LOCUS84115</name>
</gene>
<reference evidence="3" key="1">
    <citation type="submission" date="2021-01" db="EMBL/GenBank/DDBJ databases">
        <authorList>
            <person name="Kaushik A."/>
        </authorList>
    </citation>
    <scope>NUCLEOTIDE SEQUENCE</scope>
    <source>
        <strain evidence="3">AG2-2IIIB</strain>
    </source>
</reference>
<feature type="coiled-coil region" evidence="1">
    <location>
        <begin position="206"/>
        <end position="287"/>
    </location>
</feature>
<feature type="compositionally biased region" description="Polar residues" evidence="2">
    <location>
        <begin position="1"/>
        <end position="17"/>
    </location>
</feature>